<dbReference type="PANTHER" id="PTHR47843:SF5">
    <property type="entry name" value="BTB_POZ DOMAIN PROTEIN"/>
    <property type="match status" value="1"/>
</dbReference>
<gene>
    <name evidence="3" type="ORF">OCU04_004475</name>
</gene>
<evidence type="ECO:0000259" key="2">
    <source>
        <dbReference type="PROSITE" id="PS50097"/>
    </source>
</evidence>
<feature type="domain" description="BTB" evidence="2">
    <location>
        <begin position="18"/>
        <end position="78"/>
    </location>
</feature>
<accession>A0A9X0DNJ6</accession>
<dbReference type="AlphaFoldDB" id="A0A9X0DNJ6"/>
<reference evidence="3" key="1">
    <citation type="submission" date="2022-11" db="EMBL/GenBank/DDBJ databases">
        <title>Genome Resource of Sclerotinia nivalis Strain SnTB1, a Plant Pathogen Isolated from American Ginseng.</title>
        <authorList>
            <person name="Fan S."/>
        </authorList>
    </citation>
    <scope>NUCLEOTIDE SEQUENCE</scope>
    <source>
        <strain evidence="3">SnTB1</strain>
    </source>
</reference>
<dbReference type="PANTHER" id="PTHR47843">
    <property type="entry name" value="BTB DOMAIN-CONTAINING PROTEIN-RELATED"/>
    <property type="match status" value="1"/>
</dbReference>
<dbReference type="SMART" id="SM00225">
    <property type="entry name" value="BTB"/>
    <property type="match status" value="1"/>
</dbReference>
<dbReference type="InterPro" id="IPR000210">
    <property type="entry name" value="BTB/POZ_dom"/>
</dbReference>
<protein>
    <recommendedName>
        <fullName evidence="2">BTB domain-containing protein</fullName>
    </recommendedName>
</protein>
<dbReference type="SUPFAM" id="SSF54695">
    <property type="entry name" value="POZ domain"/>
    <property type="match status" value="1"/>
</dbReference>
<dbReference type="Pfam" id="PF00651">
    <property type="entry name" value="BTB"/>
    <property type="match status" value="1"/>
</dbReference>
<dbReference type="InterPro" id="IPR011333">
    <property type="entry name" value="SKP1/BTB/POZ_sf"/>
</dbReference>
<dbReference type="Gene3D" id="3.30.710.10">
    <property type="entry name" value="Potassium Channel Kv1.1, Chain A"/>
    <property type="match status" value="1"/>
</dbReference>
<organism evidence="3 4">
    <name type="scientific">Sclerotinia nivalis</name>
    <dbReference type="NCBI Taxonomy" id="352851"/>
    <lineage>
        <taxon>Eukaryota</taxon>
        <taxon>Fungi</taxon>
        <taxon>Dikarya</taxon>
        <taxon>Ascomycota</taxon>
        <taxon>Pezizomycotina</taxon>
        <taxon>Leotiomycetes</taxon>
        <taxon>Helotiales</taxon>
        <taxon>Sclerotiniaceae</taxon>
        <taxon>Sclerotinia</taxon>
    </lineage>
</organism>
<comment type="caution">
    <text evidence="3">The sequence shown here is derived from an EMBL/GenBank/DDBJ whole genome shotgun (WGS) entry which is preliminary data.</text>
</comment>
<evidence type="ECO:0000313" key="3">
    <source>
        <dbReference type="EMBL" id="KAJ8067098.1"/>
    </source>
</evidence>
<evidence type="ECO:0000256" key="1">
    <source>
        <dbReference type="SAM" id="MobiDB-lite"/>
    </source>
</evidence>
<sequence>MSDALDAIRALYDTGKYSDMKIRCEDKVFDVHRAVICMRSPVIAAAMDDDRWEEAAKGEYHMSDDELPVVEAMIHYLYLRTYDDQVTLAPKASGSNSQLRVGKAKLPPSPPTPESKPKPKPEPEFELDTWGGRGNLTWNNRVLAHTGGRVPEVTPVSLPSSLLFNAKVYIIADKYMIPALKSLACEKCSKSLEEHWNTSEFSAAAELLWENTPSSDMLLRDSVVTAAASHINVLLNRGEFVEFMSTHGDFAVEVLKRMKGRNNLVVTGNSYPDTTPWDSKFKKKARRSAYGL</sequence>
<dbReference type="CDD" id="cd18186">
    <property type="entry name" value="BTB_POZ_ZBTB_KLHL-like"/>
    <property type="match status" value="1"/>
</dbReference>
<dbReference type="OrthoDB" id="6359816at2759"/>
<feature type="region of interest" description="Disordered" evidence="1">
    <location>
        <begin position="93"/>
        <end position="132"/>
    </location>
</feature>
<dbReference type="Proteomes" id="UP001152300">
    <property type="component" value="Unassembled WGS sequence"/>
</dbReference>
<dbReference type="PROSITE" id="PS50097">
    <property type="entry name" value="BTB"/>
    <property type="match status" value="1"/>
</dbReference>
<dbReference type="EMBL" id="JAPEIS010000004">
    <property type="protein sequence ID" value="KAJ8067098.1"/>
    <property type="molecule type" value="Genomic_DNA"/>
</dbReference>
<proteinExistence type="predicted"/>
<keyword evidence="4" id="KW-1185">Reference proteome</keyword>
<name>A0A9X0DNJ6_9HELO</name>
<evidence type="ECO:0000313" key="4">
    <source>
        <dbReference type="Proteomes" id="UP001152300"/>
    </source>
</evidence>